<evidence type="ECO:0000256" key="1">
    <source>
        <dbReference type="ARBA" id="ARBA00022927"/>
    </source>
</evidence>
<dbReference type="PROSITE" id="PS50192">
    <property type="entry name" value="T_SNARE"/>
    <property type="match status" value="1"/>
</dbReference>
<keyword evidence="2" id="KW-0812">Transmembrane</keyword>
<protein>
    <submittedName>
        <fullName evidence="4">Syntaxin of plants 72</fullName>
    </submittedName>
</protein>
<keyword evidence="2" id="KW-1133">Transmembrane helix</keyword>
<keyword evidence="1" id="KW-0813">Transport</keyword>
<feature type="transmembrane region" description="Helical" evidence="2">
    <location>
        <begin position="243"/>
        <end position="260"/>
    </location>
</feature>
<dbReference type="Gene3D" id="1.20.5.110">
    <property type="match status" value="1"/>
</dbReference>
<dbReference type="InterPro" id="IPR000727">
    <property type="entry name" value="T_SNARE_dom"/>
</dbReference>
<dbReference type="Proteomes" id="UP001165190">
    <property type="component" value="Unassembled WGS sequence"/>
</dbReference>
<name>A0A9W7J968_HIBTR</name>
<keyword evidence="2" id="KW-0472">Membrane</keyword>
<evidence type="ECO:0000259" key="3">
    <source>
        <dbReference type="PROSITE" id="PS50192"/>
    </source>
</evidence>
<dbReference type="EMBL" id="BSYR01000057">
    <property type="protein sequence ID" value="GMJ10612.1"/>
    <property type="molecule type" value="Genomic_DNA"/>
</dbReference>
<keyword evidence="5" id="KW-1185">Reference proteome</keyword>
<dbReference type="OrthoDB" id="29755at2759"/>
<proteinExistence type="predicted"/>
<dbReference type="CDD" id="cd15841">
    <property type="entry name" value="SNARE_Qc"/>
    <property type="match status" value="1"/>
</dbReference>
<organism evidence="4 5">
    <name type="scientific">Hibiscus trionum</name>
    <name type="common">Flower of an hour</name>
    <dbReference type="NCBI Taxonomy" id="183268"/>
    <lineage>
        <taxon>Eukaryota</taxon>
        <taxon>Viridiplantae</taxon>
        <taxon>Streptophyta</taxon>
        <taxon>Embryophyta</taxon>
        <taxon>Tracheophyta</taxon>
        <taxon>Spermatophyta</taxon>
        <taxon>Magnoliopsida</taxon>
        <taxon>eudicotyledons</taxon>
        <taxon>Gunneridae</taxon>
        <taxon>Pentapetalae</taxon>
        <taxon>rosids</taxon>
        <taxon>malvids</taxon>
        <taxon>Malvales</taxon>
        <taxon>Malvaceae</taxon>
        <taxon>Malvoideae</taxon>
        <taxon>Hibiscus</taxon>
    </lineage>
</organism>
<gene>
    <name evidence="4" type="ORF">HRI_004730400</name>
</gene>
<keyword evidence="1" id="KW-0653">Protein transport</keyword>
<feature type="domain" description="T-SNARE coiled-coil homology" evidence="3">
    <location>
        <begin position="177"/>
        <end position="233"/>
    </location>
</feature>
<dbReference type="GO" id="GO:0015031">
    <property type="term" value="P:protein transport"/>
    <property type="evidence" value="ECO:0007669"/>
    <property type="project" value="UniProtKB-KW"/>
</dbReference>
<accession>A0A9W7J968</accession>
<sequence>MFPDPVKQREASAFADDAFARHCADIDKAIAKSEKVSTEKNRAAAVALIAEIRRIKPRLMEAVPKLQKSAKKVKGLSKGELQTRFDLVLAIIERIKAIRDGSTPAENQTGGCRTSSSNKNIKFDSSEECLDSGFYRRTEELGQFRQDYELRKKKQASKVVSDISVHYHLNVYNMCMQDEGLDVISEGLDMLKNIALDMNEELDRRAPLMDEIDSKVDQTTSDIRKNNVTLKQTITQIRSGRNFSIDITLLCIILGIAFYLNNTMK</sequence>
<reference evidence="4" key="1">
    <citation type="submission" date="2023-05" db="EMBL/GenBank/DDBJ databases">
        <title>Genome and transcriptome analyses reveal genes involved in the formation of fine ridges on petal epidermal cells in Hibiscus trionum.</title>
        <authorList>
            <person name="Koshimizu S."/>
            <person name="Masuda S."/>
            <person name="Ishii T."/>
            <person name="Shirasu K."/>
            <person name="Hoshino A."/>
            <person name="Arita M."/>
        </authorList>
    </citation>
    <scope>NUCLEOTIDE SEQUENCE</scope>
    <source>
        <strain evidence="4">Hamamatsu line</strain>
    </source>
</reference>
<dbReference type="Pfam" id="PF05739">
    <property type="entry name" value="SNARE"/>
    <property type="match status" value="1"/>
</dbReference>
<dbReference type="SUPFAM" id="SSF58038">
    <property type="entry name" value="SNARE fusion complex"/>
    <property type="match status" value="1"/>
</dbReference>
<evidence type="ECO:0000313" key="5">
    <source>
        <dbReference type="Proteomes" id="UP001165190"/>
    </source>
</evidence>
<dbReference type="AlphaFoldDB" id="A0A9W7J968"/>
<evidence type="ECO:0000256" key="2">
    <source>
        <dbReference type="SAM" id="Phobius"/>
    </source>
</evidence>
<comment type="caution">
    <text evidence="4">The sequence shown here is derived from an EMBL/GenBank/DDBJ whole genome shotgun (WGS) entry which is preliminary data.</text>
</comment>
<evidence type="ECO:0000313" key="4">
    <source>
        <dbReference type="EMBL" id="GMJ10612.1"/>
    </source>
</evidence>